<reference evidence="2 3" key="1">
    <citation type="submission" date="2024-03" db="EMBL/GenBank/DDBJ databases">
        <authorList>
            <person name="Martinez-Hernandez J."/>
        </authorList>
    </citation>
    <scope>NUCLEOTIDE SEQUENCE [LARGE SCALE GENOMIC DNA]</scope>
</reference>
<dbReference type="AlphaFoldDB" id="A0AAV1YLF1"/>
<organism evidence="2 3">
    <name type="scientific">Lupinus luteus</name>
    <name type="common">European yellow lupine</name>
    <dbReference type="NCBI Taxonomy" id="3873"/>
    <lineage>
        <taxon>Eukaryota</taxon>
        <taxon>Viridiplantae</taxon>
        <taxon>Streptophyta</taxon>
        <taxon>Embryophyta</taxon>
        <taxon>Tracheophyta</taxon>
        <taxon>Spermatophyta</taxon>
        <taxon>Magnoliopsida</taxon>
        <taxon>eudicotyledons</taxon>
        <taxon>Gunneridae</taxon>
        <taxon>Pentapetalae</taxon>
        <taxon>rosids</taxon>
        <taxon>fabids</taxon>
        <taxon>Fabales</taxon>
        <taxon>Fabaceae</taxon>
        <taxon>Papilionoideae</taxon>
        <taxon>50 kb inversion clade</taxon>
        <taxon>genistoids sensu lato</taxon>
        <taxon>core genistoids</taxon>
        <taxon>Genisteae</taxon>
        <taxon>Lupinus</taxon>
    </lineage>
</organism>
<comment type="caution">
    <text evidence="2">The sequence shown here is derived from an EMBL/GenBank/DDBJ whole genome shotgun (WGS) entry which is preliminary data.</text>
</comment>
<name>A0AAV1YLF1_LUPLU</name>
<dbReference type="Proteomes" id="UP001497480">
    <property type="component" value="Unassembled WGS sequence"/>
</dbReference>
<evidence type="ECO:0000313" key="2">
    <source>
        <dbReference type="EMBL" id="CAL0334730.1"/>
    </source>
</evidence>
<proteinExistence type="predicted"/>
<keyword evidence="3" id="KW-1185">Reference proteome</keyword>
<feature type="compositionally biased region" description="Basic residues" evidence="1">
    <location>
        <begin position="102"/>
        <end position="112"/>
    </location>
</feature>
<feature type="region of interest" description="Disordered" evidence="1">
    <location>
        <begin position="90"/>
        <end position="117"/>
    </location>
</feature>
<dbReference type="Pfam" id="PF14009">
    <property type="entry name" value="PADRE"/>
    <property type="match status" value="1"/>
</dbReference>
<accession>A0AAV1YLF1</accession>
<dbReference type="EMBL" id="CAXHTB010000026">
    <property type="protein sequence ID" value="CAL0334730.1"/>
    <property type="molecule type" value="Genomic_DNA"/>
</dbReference>
<evidence type="ECO:0000256" key="1">
    <source>
        <dbReference type="SAM" id="MobiDB-lite"/>
    </source>
</evidence>
<protein>
    <submittedName>
        <fullName evidence="2">Uncharacterized protein</fullName>
    </submittedName>
</protein>
<evidence type="ECO:0000313" key="3">
    <source>
        <dbReference type="Proteomes" id="UP001497480"/>
    </source>
</evidence>
<dbReference type="PANTHER" id="PTHR33052">
    <property type="entry name" value="DUF4228 DOMAIN PROTEIN-RELATED"/>
    <property type="match status" value="1"/>
</dbReference>
<sequence>MTNIIRSFISCFLPFGVFDVIRIVHSNGRIEEISDSINASDISKAYPNHMLLKSSSSSALYGGATVVPNIEVVPPNAELQRGKIYFLKPLPSLPSNKDHTQMKKNRKHRRSSSHNNSGESTIFVAKLAFLSDRYLTDIISEKELSTLKDRVRGHVFVRKPHLESISESPCDF</sequence>
<gene>
    <name evidence="2" type="ORF">LLUT_LOCUS35790</name>
</gene>
<dbReference type="InterPro" id="IPR025322">
    <property type="entry name" value="PADRE_dom"/>
</dbReference>